<dbReference type="PANTHER" id="PTHR42869">
    <property type="entry name" value="SLL0572 PROTEIN"/>
    <property type="match status" value="1"/>
</dbReference>
<name>A0A1I4X0D9_9NEIS</name>
<dbReference type="InterPro" id="IPR027417">
    <property type="entry name" value="P-loop_NTPase"/>
</dbReference>
<dbReference type="EMBL" id="FOVE01000004">
    <property type="protein sequence ID" value="SFN19072.1"/>
    <property type="molecule type" value="Genomic_DNA"/>
</dbReference>
<dbReference type="AlphaFoldDB" id="A0A1I4X0D9"/>
<gene>
    <name evidence="1" type="ORF">SAMN05660284_00823</name>
</gene>
<sequence length="438" mass="47272">MRILILGAGGRDFHNFNVVYRDDPGVEVVAFTAAQIPGIAGRSYPPELAGPRYPEGIPIHDEKELAALCRQHHIDQVVFAYSDVPHCHVMHLASQVLACGADFLLLGPERTQLKAAVPVIAVSAVRTGCGKSQTTRYLSRLLKAAGHRVAVMRHPMPYGDLARQAVQRFASMADLDTADCTIEEREEYEPHLAASNVVFAGVDYARIVALAQEEADIILWDGGNNDFPFLRPDLHIVLVDPLRPGHERTHHPGEAVLRMADVVVVAKCDSAEPKDVARVETAARALNPAARIVRAASPVQLDTTLPLKGQRVLVVEDGPTVTHGGMAWGAGYVAATRAGAEIVDPRAHASPLLQAAYVQYPHLGAVLPALGYSREQLDALRQTIAATPVDIVISASPIDLAALLRPDKPVVRARYEFAELETPGLAALVTDFLVSIPR</sequence>
<accession>A0A1I4X0D9</accession>
<protein>
    <submittedName>
        <fullName evidence="1">Predicted GTPase</fullName>
    </submittedName>
</protein>
<proteinExistence type="predicted"/>
<dbReference type="RefSeq" id="WP_218142625.1">
    <property type="nucleotide sequence ID" value="NZ_FOVE01000004.1"/>
</dbReference>
<dbReference type="SUPFAM" id="SSF52540">
    <property type="entry name" value="P-loop containing nucleoside triphosphate hydrolases"/>
    <property type="match status" value="1"/>
</dbReference>
<dbReference type="Proteomes" id="UP000242869">
    <property type="component" value="Unassembled WGS sequence"/>
</dbReference>
<dbReference type="PANTHER" id="PTHR42869:SF1">
    <property type="entry name" value="SLL0572 PROTEIN"/>
    <property type="match status" value="1"/>
</dbReference>
<keyword evidence="2" id="KW-1185">Reference proteome</keyword>
<dbReference type="STRING" id="83765.SAMN05660284_00823"/>
<organism evidence="1 2">
    <name type="scientific">Formivibrio citricus</name>
    <dbReference type="NCBI Taxonomy" id="83765"/>
    <lineage>
        <taxon>Bacteria</taxon>
        <taxon>Pseudomonadati</taxon>
        <taxon>Pseudomonadota</taxon>
        <taxon>Betaproteobacteria</taxon>
        <taxon>Neisseriales</taxon>
        <taxon>Chitinibacteraceae</taxon>
        <taxon>Formivibrio</taxon>
    </lineage>
</organism>
<evidence type="ECO:0000313" key="1">
    <source>
        <dbReference type="EMBL" id="SFN19072.1"/>
    </source>
</evidence>
<evidence type="ECO:0000313" key="2">
    <source>
        <dbReference type="Proteomes" id="UP000242869"/>
    </source>
</evidence>
<dbReference type="InterPro" id="IPR053199">
    <property type="entry name" value="cDPG_synthetase-like"/>
</dbReference>
<reference evidence="2" key="1">
    <citation type="submission" date="2016-10" db="EMBL/GenBank/DDBJ databases">
        <authorList>
            <person name="Varghese N."/>
            <person name="Submissions S."/>
        </authorList>
    </citation>
    <scope>NUCLEOTIDE SEQUENCE [LARGE SCALE GENOMIC DNA]</scope>
    <source>
        <strain evidence="2">DSM 6150</strain>
    </source>
</reference>
<dbReference type="Gene3D" id="3.40.50.300">
    <property type="entry name" value="P-loop containing nucleotide triphosphate hydrolases"/>
    <property type="match status" value="1"/>
</dbReference>